<keyword evidence="3" id="KW-0067">ATP-binding</keyword>
<sequence length="385" mass="44791">MSKLKEKLDFKPNNEIIIKKGLIKNKKNMREIINLINQNYSLYNTDPFIHNILKNIDIPKKLIIKREKIIITREINNLNDLIQLLDDFPIISNIEYNIDLKRIHKIKNLLIELNNMIGLYNVKINILDQILFYLQDLHLNSGIDYMHTVLYGSPGTGKTEISKIIGKIFTNLGILKGGTFKKVVRSDLIAGYLGQTAIKTRNVIEESLGGVLFIDEAYALGNSEKRDSFAKECIDTLCEALSDNKDKLMVIIAGYEQELNDCFFSYNQGLKSRFPWVFKTDKYTAEDLNKIFIKKVNDINWKINIDTDINIKFFQDNINSFPYYGRDMEILLLKTKIAHSRRVFCQPPEEKTIITKIDLEKGFELFKMHIHEKEKVDSTIFSMYN</sequence>
<dbReference type="FunFam" id="3.40.50.300:FF:000216">
    <property type="entry name" value="Type VII secretion ATPase EccA"/>
    <property type="match status" value="1"/>
</dbReference>
<feature type="domain" description="ATPase AAA-type core" evidence="4">
    <location>
        <begin position="149"/>
        <end position="257"/>
    </location>
</feature>
<dbReference type="PANTHER" id="PTHR43392">
    <property type="entry name" value="AAA-TYPE ATPASE FAMILY PROTEIN / ANKYRIN REPEAT FAMILY PROTEIN"/>
    <property type="match status" value="1"/>
</dbReference>
<dbReference type="SUPFAM" id="SSF52540">
    <property type="entry name" value="P-loop containing nucleoside triphosphate hydrolases"/>
    <property type="match status" value="1"/>
</dbReference>
<dbReference type="PANTHER" id="PTHR43392:SF2">
    <property type="entry name" value="AAA-TYPE ATPASE FAMILY PROTEIN _ ANKYRIN REPEAT FAMILY PROTEIN"/>
    <property type="match status" value="1"/>
</dbReference>
<dbReference type="InterPro" id="IPR003959">
    <property type="entry name" value="ATPase_AAA_core"/>
</dbReference>
<accession>A0A6C0AYG3</accession>
<organism evidence="5">
    <name type="scientific">viral metagenome</name>
    <dbReference type="NCBI Taxonomy" id="1070528"/>
    <lineage>
        <taxon>unclassified sequences</taxon>
        <taxon>metagenomes</taxon>
        <taxon>organismal metagenomes</taxon>
    </lineage>
</organism>
<reference evidence="5" key="1">
    <citation type="journal article" date="2020" name="Nature">
        <title>Giant virus diversity and host interactions through global metagenomics.</title>
        <authorList>
            <person name="Schulz F."/>
            <person name="Roux S."/>
            <person name="Paez-Espino D."/>
            <person name="Jungbluth S."/>
            <person name="Walsh D.A."/>
            <person name="Denef V.J."/>
            <person name="McMahon K.D."/>
            <person name="Konstantinidis K.T."/>
            <person name="Eloe-Fadrosh E.A."/>
            <person name="Kyrpides N.C."/>
            <person name="Woyke T."/>
        </authorList>
    </citation>
    <scope>NUCLEOTIDE SEQUENCE</scope>
    <source>
        <strain evidence="5">GVMAG-S-ERX556022-25</strain>
    </source>
</reference>
<dbReference type="AlphaFoldDB" id="A0A6C0AYG3"/>
<proteinExistence type="inferred from homology"/>
<dbReference type="InterPro" id="IPR000641">
    <property type="entry name" value="CbxX/CfxQ"/>
</dbReference>
<dbReference type="EMBL" id="MN738814">
    <property type="protein sequence ID" value="QHS84818.1"/>
    <property type="molecule type" value="Genomic_DNA"/>
</dbReference>
<dbReference type="InterPro" id="IPR050773">
    <property type="entry name" value="CbxX/CfxQ_RuBisCO_ESX"/>
</dbReference>
<evidence type="ECO:0000313" key="5">
    <source>
        <dbReference type="EMBL" id="QHS84818.1"/>
    </source>
</evidence>
<evidence type="ECO:0000256" key="1">
    <source>
        <dbReference type="ARBA" id="ARBA00010378"/>
    </source>
</evidence>
<dbReference type="Gene3D" id="3.40.50.300">
    <property type="entry name" value="P-loop containing nucleotide triphosphate hydrolases"/>
    <property type="match status" value="1"/>
</dbReference>
<evidence type="ECO:0000256" key="3">
    <source>
        <dbReference type="ARBA" id="ARBA00022840"/>
    </source>
</evidence>
<evidence type="ECO:0000259" key="4">
    <source>
        <dbReference type="Pfam" id="PF00004"/>
    </source>
</evidence>
<dbReference type="GO" id="GO:0005524">
    <property type="term" value="F:ATP binding"/>
    <property type="evidence" value="ECO:0007669"/>
    <property type="project" value="UniProtKB-KW"/>
</dbReference>
<comment type="similarity">
    <text evidence="1">Belongs to the CbxX/CfxQ family.</text>
</comment>
<dbReference type="GO" id="GO:0016887">
    <property type="term" value="F:ATP hydrolysis activity"/>
    <property type="evidence" value="ECO:0007669"/>
    <property type="project" value="InterPro"/>
</dbReference>
<dbReference type="PRINTS" id="PR00819">
    <property type="entry name" value="CBXCFQXSUPER"/>
</dbReference>
<protein>
    <recommendedName>
        <fullName evidence="4">ATPase AAA-type core domain-containing protein</fullName>
    </recommendedName>
</protein>
<name>A0A6C0AYG3_9ZZZZ</name>
<dbReference type="InterPro" id="IPR027417">
    <property type="entry name" value="P-loop_NTPase"/>
</dbReference>
<evidence type="ECO:0000256" key="2">
    <source>
        <dbReference type="ARBA" id="ARBA00022741"/>
    </source>
</evidence>
<keyword evidence="2" id="KW-0547">Nucleotide-binding</keyword>
<dbReference type="Pfam" id="PF00004">
    <property type="entry name" value="AAA"/>
    <property type="match status" value="1"/>
</dbReference>